<dbReference type="OrthoDB" id="692772at2759"/>
<proteinExistence type="inferred from homology"/>
<keyword evidence="1" id="KW-0547">Nucleotide-binding</keyword>
<gene>
    <name evidence="4" type="ORF">GIB67_029921</name>
</gene>
<name>A0A7J7MXQ2_9MAGN</name>
<evidence type="ECO:0000256" key="3">
    <source>
        <dbReference type="ARBA" id="ARBA00025768"/>
    </source>
</evidence>
<dbReference type="Proteomes" id="UP000541444">
    <property type="component" value="Unassembled WGS sequence"/>
</dbReference>
<dbReference type="PANTHER" id="PTHR12435">
    <property type="match status" value="1"/>
</dbReference>
<dbReference type="GO" id="GO:0005524">
    <property type="term" value="F:ATP binding"/>
    <property type="evidence" value="ECO:0007669"/>
    <property type="project" value="UniProtKB-KW"/>
</dbReference>
<evidence type="ECO:0000313" key="5">
    <source>
        <dbReference type="Proteomes" id="UP000541444"/>
    </source>
</evidence>
<dbReference type="Pfam" id="PF08433">
    <property type="entry name" value="KTI12"/>
    <property type="match status" value="1"/>
</dbReference>
<protein>
    <submittedName>
        <fullName evidence="4">Uncharacterized protein</fullName>
    </submittedName>
</protein>
<evidence type="ECO:0000313" key="4">
    <source>
        <dbReference type="EMBL" id="KAF6159663.1"/>
    </source>
</evidence>
<sequence length="91" mass="10331">MNAEKNLRGVLRSEVDRSLSKENIVIVDSLNSIKGYRYELWCLARAVGIRYCVVIMTCYRGFLSVSLDAELYKTLKIEVSEVEITPKGKKG</sequence>
<evidence type="ECO:0000256" key="2">
    <source>
        <dbReference type="ARBA" id="ARBA00022840"/>
    </source>
</evidence>
<dbReference type="EMBL" id="JACGCM010001188">
    <property type="protein sequence ID" value="KAF6159663.1"/>
    <property type="molecule type" value="Genomic_DNA"/>
</dbReference>
<keyword evidence="2" id="KW-0067">ATP-binding</keyword>
<dbReference type="InterPro" id="IPR027417">
    <property type="entry name" value="P-loop_NTPase"/>
</dbReference>
<comment type="similarity">
    <text evidence="3">Belongs to the KTI12 family.</text>
</comment>
<accession>A0A7J7MXQ2</accession>
<reference evidence="4 5" key="1">
    <citation type="journal article" date="2020" name="IScience">
        <title>Genome Sequencing of the Endangered Kingdonia uniflora (Circaeasteraceae, Ranunculales) Reveals Potential Mechanisms of Evolutionary Specialization.</title>
        <authorList>
            <person name="Sun Y."/>
            <person name="Deng T."/>
            <person name="Zhang A."/>
            <person name="Moore M.J."/>
            <person name="Landis J.B."/>
            <person name="Lin N."/>
            <person name="Zhang H."/>
            <person name="Zhang X."/>
            <person name="Huang J."/>
            <person name="Zhang X."/>
            <person name="Sun H."/>
            <person name="Wang H."/>
        </authorList>
    </citation>
    <scope>NUCLEOTIDE SEQUENCE [LARGE SCALE GENOMIC DNA]</scope>
    <source>
        <strain evidence="4">TB1705</strain>
        <tissue evidence="4">Leaf</tissue>
    </source>
</reference>
<keyword evidence="5" id="KW-1185">Reference proteome</keyword>
<evidence type="ECO:0000256" key="1">
    <source>
        <dbReference type="ARBA" id="ARBA00022741"/>
    </source>
</evidence>
<organism evidence="4 5">
    <name type="scientific">Kingdonia uniflora</name>
    <dbReference type="NCBI Taxonomy" id="39325"/>
    <lineage>
        <taxon>Eukaryota</taxon>
        <taxon>Viridiplantae</taxon>
        <taxon>Streptophyta</taxon>
        <taxon>Embryophyta</taxon>
        <taxon>Tracheophyta</taxon>
        <taxon>Spermatophyta</taxon>
        <taxon>Magnoliopsida</taxon>
        <taxon>Ranunculales</taxon>
        <taxon>Circaeasteraceae</taxon>
        <taxon>Kingdonia</taxon>
    </lineage>
</organism>
<dbReference type="AlphaFoldDB" id="A0A7J7MXQ2"/>
<dbReference type="InterPro" id="IPR013641">
    <property type="entry name" value="KTI12/PSTK"/>
</dbReference>
<comment type="caution">
    <text evidence="4">The sequence shown here is derived from an EMBL/GenBank/DDBJ whole genome shotgun (WGS) entry which is preliminary data.</text>
</comment>
<dbReference type="Gene3D" id="3.40.50.300">
    <property type="entry name" value="P-loop containing nucleotide triphosphate hydrolases"/>
    <property type="match status" value="1"/>
</dbReference>